<dbReference type="PROSITE" id="PS01139">
    <property type="entry name" value="BMC_1"/>
    <property type="match status" value="1"/>
</dbReference>
<dbReference type="PROSITE" id="PS51930">
    <property type="entry name" value="BMC_2"/>
    <property type="match status" value="1"/>
</dbReference>
<organism evidence="6 7">
    <name type="scientific">Alkalispirochaeta americana</name>
    <dbReference type="NCBI Taxonomy" id="159291"/>
    <lineage>
        <taxon>Bacteria</taxon>
        <taxon>Pseudomonadati</taxon>
        <taxon>Spirochaetota</taxon>
        <taxon>Spirochaetia</taxon>
        <taxon>Spirochaetales</taxon>
        <taxon>Spirochaetaceae</taxon>
        <taxon>Alkalispirochaeta</taxon>
    </lineage>
</organism>
<evidence type="ECO:0000313" key="6">
    <source>
        <dbReference type="EMBL" id="SIQ58732.1"/>
    </source>
</evidence>
<dbReference type="AlphaFoldDB" id="A0A1N6TZD9"/>
<dbReference type="PANTHER" id="PTHR33941:SF11">
    <property type="entry name" value="BACTERIAL MICROCOMPARTMENT SHELL PROTEIN PDUJ"/>
    <property type="match status" value="1"/>
</dbReference>
<comment type="subcellular location">
    <subcellularLocation>
        <location evidence="2">Bacterial microcompartment</location>
    </subcellularLocation>
</comment>
<dbReference type="Gene3D" id="3.30.70.1710">
    <property type="match status" value="1"/>
</dbReference>
<dbReference type="STRING" id="159291.SAMN05920897_11149"/>
<keyword evidence="7" id="KW-1185">Reference proteome</keyword>
<feature type="region of interest" description="Disordered" evidence="4">
    <location>
        <begin position="1"/>
        <end position="81"/>
    </location>
</feature>
<accession>A0A1N6TZD9</accession>
<feature type="compositionally biased region" description="Basic and acidic residues" evidence="4">
    <location>
        <begin position="49"/>
        <end position="60"/>
    </location>
</feature>
<dbReference type="NCBIfam" id="NF012018">
    <property type="entry name" value="PRK15474.1"/>
    <property type="match status" value="1"/>
</dbReference>
<dbReference type="EMBL" id="FTMS01000011">
    <property type="protein sequence ID" value="SIQ58732.1"/>
    <property type="molecule type" value="Genomic_DNA"/>
</dbReference>
<dbReference type="InterPro" id="IPR050575">
    <property type="entry name" value="BMC_shell"/>
</dbReference>
<evidence type="ECO:0000256" key="2">
    <source>
        <dbReference type="ARBA" id="ARBA00024322"/>
    </source>
</evidence>
<dbReference type="CDD" id="cd07045">
    <property type="entry name" value="BMC_CcmK_like"/>
    <property type="match status" value="1"/>
</dbReference>
<keyword evidence="3" id="KW-1283">Bacterial microcompartment</keyword>
<dbReference type="Proteomes" id="UP000186400">
    <property type="component" value="Unassembled WGS sequence"/>
</dbReference>
<protein>
    <submittedName>
        <fullName evidence="6">BMC domain-containing protein</fullName>
    </submittedName>
</protein>
<name>A0A1N6TZD9_9SPIO</name>
<dbReference type="SMART" id="SM00877">
    <property type="entry name" value="BMC"/>
    <property type="match status" value="1"/>
</dbReference>
<dbReference type="InterPro" id="IPR044872">
    <property type="entry name" value="CcmK/CsoS1_BMC"/>
</dbReference>
<feature type="domain" description="BMC" evidence="5">
    <location>
        <begin position="87"/>
        <end position="171"/>
    </location>
</feature>
<dbReference type="InterPro" id="IPR000249">
    <property type="entry name" value="BMC_dom"/>
</dbReference>
<dbReference type="InterPro" id="IPR037233">
    <property type="entry name" value="CcmK-like_sf"/>
</dbReference>
<dbReference type="SUPFAM" id="SSF143414">
    <property type="entry name" value="CcmK-like"/>
    <property type="match status" value="1"/>
</dbReference>
<proteinExistence type="inferred from homology"/>
<evidence type="ECO:0000256" key="1">
    <source>
        <dbReference type="ARBA" id="ARBA00023780"/>
    </source>
</evidence>
<feature type="compositionally biased region" description="Basic and acidic residues" evidence="4">
    <location>
        <begin position="1"/>
        <end position="13"/>
    </location>
</feature>
<dbReference type="Pfam" id="PF00936">
    <property type="entry name" value="BMC"/>
    <property type="match status" value="1"/>
</dbReference>
<reference evidence="6 7" key="1">
    <citation type="submission" date="2017-01" db="EMBL/GenBank/DDBJ databases">
        <authorList>
            <person name="Mah S.A."/>
            <person name="Swanson W.J."/>
            <person name="Moy G.W."/>
            <person name="Vacquier V.D."/>
        </authorList>
    </citation>
    <scope>NUCLEOTIDE SEQUENCE [LARGE SCALE GENOMIC DNA]</scope>
    <source>
        <strain evidence="6 7">ASpG1</strain>
    </source>
</reference>
<evidence type="ECO:0000256" key="3">
    <source>
        <dbReference type="ARBA" id="ARBA00024446"/>
    </source>
</evidence>
<evidence type="ECO:0000313" key="7">
    <source>
        <dbReference type="Proteomes" id="UP000186400"/>
    </source>
</evidence>
<evidence type="ECO:0000256" key="4">
    <source>
        <dbReference type="SAM" id="MobiDB-lite"/>
    </source>
</evidence>
<feature type="compositionally biased region" description="Basic and acidic residues" evidence="4">
    <location>
        <begin position="69"/>
        <end position="79"/>
    </location>
</feature>
<comment type="similarity">
    <text evidence="1">Belongs to the bacterial microcompartments protein family. CsoS1 subfamily.</text>
</comment>
<dbReference type="PANTHER" id="PTHR33941">
    <property type="entry name" value="PROPANEDIOL UTILIZATION PROTEIN PDUA"/>
    <property type="match status" value="1"/>
</dbReference>
<gene>
    <name evidence="6" type="ORF">SAMN05920897_11149</name>
</gene>
<sequence length="174" mass="17820">MADEPKKGGKKNDPVQPELDSVEEGGLAQGDTAGQEKDARKGNSKGNKNKGESSGEDGGKSEQSGSSSPKKEKPEKEQTMADVQMIALGMIETKGLVGAIEAADAMVKAANVKLIGKEYIGGGLVTVMVRGDVGAVKAATDAGAAAAQRIGELVSVHVIPRPHSDAEMILPSAK</sequence>
<evidence type="ECO:0000259" key="5">
    <source>
        <dbReference type="PROSITE" id="PS51930"/>
    </source>
</evidence>
<dbReference type="InterPro" id="IPR020808">
    <property type="entry name" value="Bact_microcomp_CS"/>
</dbReference>
<dbReference type="GO" id="GO:0031469">
    <property type="term" value="C:bacterial microcompartment"/>
    <property type="evidence" value="ECO:0007669"/>
    <property type="project" value="UniProtKB-SubCell"/>
</dbReference>